<evidence type="ECO:0000313" key="7">
    <source>
        <dbReference type="EMBL" id="HCE18372.1"/>
    </source>
</evidence>
<name>A0A3D1JIN1_9CHLR</name>
<evidence type="ECO:0000256" key="2">
    <source>
        <dbReference type="ARBA" id="ARBA00022692"/>
    </source>
</evidence>
<evidence type="ECO:0000259" key="6">
    <source>
        <dbReference type="PROSITE" id="PS50850"/>
    </source>
</evidence>
<keyword evidence="2 5" id="KW-0812">Transmembrane</keyword>
<dbReference type="Proteomes" id="UP000264141">
    <property type="component" value="Unassembled WGS sequence"/>
</dbReference>
<dbReference type="PANTHER" id="PTHR23528:SF1">
    <property type="entry name" value="MAJOR FACILITATOR SUPERFAMILY (MFS) PROFILE DOMAIN-CONTAINING PROTEIN"/>
    <property type="match status" value="1"/>
</dbReference>
<proteinExistence type="predicted"/>
<feature type="transmembrane region" description="Helical" evidence="5">
    <location>
        <begin position="368"/>
        <end position="386"/>
    </location>
</feature>
<feature type="transmembrane region" description="Helical" evidence="5">
    <location>
        <begin position="425"/>
        <end position="444"/>
    </location>
</feature>
<dbReference type="Pfam" id="PF13347">
    <property type="entry name" value="MFS_2"/>
    <property type="match status" value="1"/>
</dbReference>
<accession>A0A3D1JIN1</accession>
<keyword evidence="3 5" id="KW-1133">Transmembrane helix</keyword>
<organism evidence="7 8">
    <name type="scientific">Anaerolinea thermolimosa</name>
    <dbReference type="NCBI Taxonomy" id="229919"/>
    <lineage>
        <taxon>Bacteria</taxon>
        <taxon>Bacillati</taxon>
        <taxon>Chloroflexota</taxon>
        <taxon>Anaerolineae</taxon>
        <taxon>Anaerolineales</taxon>
        <taxon>Anaerolineaceae</taxon>
        <taxon>Anaerolinea</taxon>
    </lineage>
</organism>
<feature type="domain" description="Major facilitator superfamily (MFS) profile" evidence="6">
    <location>
        <begin position="268"/>
        <end position="485"/>
    </location>
</feature>
<feature type="transmembrane region" description="Helical" evidence="5">
    <location>
        <begin position="301"/>
        <end position="322"/>
    </location>
</feature>
<keyword evidence="4 5" id="KW-0472">Membrane</keyword>
<feature type="transmembrane region" description="Helical" evidence="5">
    <location>
        <begin position="58"/>
        <end position="77"/>
    </location>
</feature>
<dbReference type="EMBL" id="DPBP01000041">
    <property type="protein sequence ID" value="HCE18372.1"/>
    <property type="molecule type" value="Genomic_DNA"/>
</dbReference>
<feature type="transmembrane region" description="Helical" evidence="5">
    <location>
        <begin position="89"/>
        <end position="109"/>
    </location>
</feature>
<feature type="transmembrane region" description="Helical" evidence="5">
    <location>
        <begin position="121"/>
        <end position="147"/>
    </location>
</feature>
<comment type="caution">
    <text evidence="7">The sequence shown here is derived from an EMBL/GenBank/DDBJ whole genome shotgun (WGS) entry which is preliminary data.</text>
</comment>
<evidence type="ECO:0000256" key="3">
    <source>
        <dbReference type="ARBA" id="ARBA00022989"/>
    </source>
</evidence>
<evidence type="ECO:0000313" key="8">
    <source>
        <dbReference type="Proteomes" id="UP000264141"/>
    </source>
</evidence>
<gene>
    <name evidence="7" type="ORF">DEQ80_10975</name>
</gene>
<dbReference type="Gene3D" id="1.20.1250.20">
    <property type="entry name" value="MFS general substrate transporter like domains"/>
    <property type="match status" value="2"/>
</dbReference>
<evidence type="ECO:0000256" key="1">
    <source>
        <dbReference type="ARBA" id="ARBA00004651"/>
    </source>
</evidence>
<dbReference type="AlphaFoldDB" id="A0A3D1JIN1"/>
<dbReference type="GO" id="GO:0005886">
    <property type="term" value="C:plasma membrane"/>
    <property type="evidence" value="ECO:0007669"/>
    <property type="project" value="UniProtKB-SubCell"/>
</dbReference>
<feature type="transmembrane region" description="Helical" evidence="5">
    <location>
        <begin position="334"/>
        <end position="356"/>
    </location>
</feature>
<dbReference type="InterPro" id="IPR020846">
    <property type="entry name" value="MFS_dom"/>
</dbReference>
<dbReference type="InterPro" id="IPR036259">
    <property type="entry name" value="MFS_trans_sf"/>
</dbReference>
<feature type="transmembrane region" description="Helical" evidence="5">
    <location>
        <begin position="184"/>
        <end position="204"/>
    </location>
</feature>
<dbReference type="SUPFAM" id="SSF103473">
    <property type="entry name" value="MFS general substrate transporter"/>
    <property type="match status" value="1"/>
</dbReference>
<dbReference type="GO" id="GO:0022857">
    <property type="term" value="F:transmembrane transporter activity"/>
    <property type="evidence" value="ECO:0007669"/>
    <property type="project" value="InterPro"/>
</dbReference>
<reference evidence="7 8" key="1">
    <citation type="journal article" date="2018" name="Nat. Biotechnol.">
        <title>A standardized bacterial taxonomy based on genome phylogeny substantially revises the tree of life.</title>
        <authorList>
            <person name="Parks D.H."/>
            <person name="Chuvochina M."/>
            <person name="Waite D.W."/>
            <person name="Rinke C."/>
            <person name="Skarshewski A."/>
            <person name="Chaumeil P.A."/>
            <person name="Hugenholtz P."/>
        </authorList>
    </citation>
    <scope>NUCLEOTIDE SEQUENCE [LARGE SCALE GENOMIC DNA]</scope>
    <source>
        <strain evidence="7">UBA8781</strain>
    </source>
</reference>
<feature type="transmembrane region" description="Helical" evidence="5">
    <location>
        <begin position="258"/>
        <end position="281"/>
    </location>
</feature>
<feature type="transmembrane region" description="Helical" evidence="5">
    <location>
        <begin position="392"/>
        <end position="413"/>
    </location>
</feature>
<evidence type="ECO:0000256" key="4">
    <source>
        <dbReference type="ARBA" id="ARBA00023136"/>
    </source>
</evidence>
<feature type="transmembrane region" description="Helical" evidence="5">
    <location>
        <begin position="224"/>
        <end position="246"/>
    </location>
</feature>
<protein>
    <recommendedName>
        <fullName evidence="6">Major facilitator superfamily (MFS) profile domain-containing protein</fullName>
    </recommendedName>
</protein>
<dbReference type="PROSITE" id="PS50850">
    <property type="entry name" value="MFS"/>
    <property type="match status" value="1"/>
</dbReference>
<sequence>MAFEGSVPHSLKGLDYVRINIHFFALSARSQTLAPLVVPLLVQQFVGEDVKGATYGTIRLWALLAGLLAQAFFGMISDRTRSRWGRRRIYIAAGTILEGIVLLGMGMLADMQGREGVSLLLTLYVLSMVASNASNVATLSFIPDLVPEEHRGLASGVKVWFEVPLPLLFVALVTGRLIAQGQMMTALIVLVGCMLVCMMITMTVPEEPWVADESRAFWKPLARLVGMTAVFAGVILGAGVGVKALLSLIQGPGSASRFIAGGGIGLAAMALSVGAGVWLGLRVALGRAFHSGGNHSFTWWVINRLAWLTASNNIGGFLLFYFQEKFPQWRGEHAAAPVAGVLFIAGIFTLSTALIGGWLADHMAKKPLVIWSSLLGALGTAGVILAPAPGWVYASGGMFGAAVGLFYAASWALGTRLVSPTRTGALLGLSNLAGAGAVGAYLGGPIADQFGYTLLLAILGALFLLSNLALSQVREPGASISQPQH</sequence>
<feature type="transmembrane region" description="Helical" evidence="5">
    <location>
        <begin position="450"/>
        <end position="470"/>
    </location>
</feature>
<feature type="transmembrane region" description="Helical" evidence="5">
    <location>
        <begin position="159"/>
        <end position="178"/>
    </location>
</feature>
<evidence type="ECO:0000256" key="5">
    <source>
        <dbReference type="SAM" id="Phobius"/>
    </source>
</evidence>
<dbReference type="PANTHER" id="PTHR23528">
    <property type="match status" value="1"/>
</dbReference>
<comment type="subcellular location">
    <subcellularLocation>
        <location evidence="1">Cell membrane</location>
        <topology evidence="1">Multi-pass membrane protein</topology>
    </subcellularLocation>
</comment>
<dbReference type="STRING" id="229919.GCA_001050195_00093"/>